<evidence type="ECO:0000313" key="1">
    <source>
        <dbReference type="EMBL" id="SMY13234.1"/>
    </source>
</evidence>
<dbReference type="EMBL" id="FXZM01000023">
    <property type="protein sequence ID" value="SMY13234.1"/>
    <property type="molecule type" value="Genomic_DNA"/>
</dbReference>
<reference evidence="2" key="1">
    <citation type="submission" date="2017-03" db="EMBL/GenBank/DDBJ databases">
        <authorList>
            <person name="Monnet C."/>
        </authorList>
    </citation>
    <scope>NUCLEOTIDE SEQUENCE [LARGE SCALE GENOMIC DNA]</scope>
    <source>
        <strain evidence="2">SJ5-8</strain>
    </source>
</reference>
<organism evidence="1 2">
    <name type="scientific">Brevibacterium jeotgali</name>
    <dbReference type="NCBI Taxonomy" id="1262550"/>
    <lineage>
        <taxon>Bacteria</taxon>
        <taxon>Bacillati</taxon>
        <taxon>Actinomycetota</taxon>
        <taxon>Actinomycetes</taxon>
        <taxon>Micrococcales</taxon>
        <taxon>Brevibacteriaceae</taxon>
        <taxon>Brevibacterium</taxon>
    </lineage>
</organism>
<dbReference type="RefSeq" id="WP_219617124.1">
    <property type="nucleotide sequence ID" value="NZ_FXZM01000023.1"/>
</dbReference>
<proteinExistence type="predicted"/>
<protein>
    <submittedName>
        <fullName evidence="1">Uncharacterized protein</fullName>
    </submittedName>
</protein>
<sequence length="157" mass="17794">MGDEYEIEVSVDFPSDSDGFIRRECPHCLQQFKWHDGPANEEAERHPEAELYSCPLCGQSAEVDSWNTQEQVDLVEQMAMPQIMRHVNEDLDAMFRSMKGITYTRSTDEYPDESVPLTEPDDMMIVASPCHGYEPVKVPEDHTGPLHCLVCGAPFTV</sequence>
<keyword evidence="2" id="KW-1185">Reference proteome</keyword>
<name>A0A2H1L8K9_9MICO</name>
<accession>A0A2H1L8K9</accession>
<dbReference type="AlphaFoldDB" id="A0A2H1L8K9"/>
<evidence type="ECO:0000313" key="2">
    <source>
        <dbReference type="Proteomes" id="UP000234462"/>
    </source>
</evidence>
<gene>
    <name evidence="1" type="ORF">BJEO58_02846</name>
</gene>
<dbReference type="Proteomes" id="UP000234462">
    <property type="component" value="Unassembled WGS sequence"/>
</dbReference>